<feature type="region of interest" description="Disordered" evidence="10">
    <location>
        <begin position="298"/>
        <end position="378"/>
    </location>
</feature>
<dbReference type="InterPro" id="IPR013083">
    <property type="entry name" value="Znf_RING/FYVE/PHD"/>
</dbReference>
<dbReference type="InParanoid" id="A0A151GXU3"/>
<feature type="signal peptide" evidence="11">
    <location>
        <begin position="1"/>
        <end position="21"/>
    </location>
</feature>
<evidence type="ECO:0000313" key="13">
    <source>
        <dbReference type="EMBL" id="KYK61891.1"/>
    </source>
</evidence>
<sequence>MRLSSLALLLSSVLVLQHAGASVIGHQGDPASPTVGKRSSQNRHAAARRFCNAKHKIKLNSRRSTESPLQPLEAYEIFCWLQDADEKAACFFVTVAHLLSTTPQALADRIGIPLPRRGEVGISIDTMFYALELLGVRFRIVALQGTLEQQRPGPMQNIRCTGRGLRWRHSHPPPAVMGVGFFNRNRDGGHVVIVRNAGNPLRIRYLDFQDDPRGTDMTVEAENSCHAFYFYLDLEASSGDLMDELRPSIDAMMATPSLVPALPTSLFPPALPLPSDTADRFLEEDAVEFINSLNDFWEPWSDDDSTRSGQSSDGDSDTSMEGPPTRERTSTLARLRYHQQQQQGTTTEGHSEGAHTQLQAPTRHDPDAPGPSRIDAADPETQLQAPSPHVAGHPGPSRIDPAEVDVAVDGIFHLSVEEECARRLASNTVSFVIPDSNAARGGSRLGASSMRKRAETVGDTTKDSCSKLKHGVETLQTCRKIKSLEIGITLSNDWFAGTYDYIYGAIRGPAGNFTTELAPQPSAGYENSIAESVQSAFGLETMDIRSINTFDLISQGLKYTFIRNDQWKVKDIVLRANCDTPGLTVQYDKLRALDAWYQHPAAKRGREGGVQPYDPGVVATFNIRSSEWYTTSCVMIKELRFTFKTARGLFSGSYDQVSLTFGSGMQTIFLVKEFYGGDKKSDTVDLRAMFGTATVDLRHIQQMLLQDTYYYKTDTDKWMFAVKLKTNFHSPVGCGSSSVVRSIGGDGKNVMAMNVMAIQRIRVGETDVLGVSCHYGPSILIPPRTPHSTSAARPFCFGARLGVVDTAAALYSSPSSRKLGVAKSQRPSPTKGSHKRTGSLPIGMADVEMSDAPAAAKKGEGKKKFEVKKWNAVALWAWDIVVDNCAICRNHIMDLCIECQANQASATSEECTVAWGICNVKPTPLAFFPDTWADTPAARFPLPLHFTMAQGQISLSFGQQGLGVSKIRSMKGHPPNGSASRPMWTRNIMRRHARRTGRATACQQMWHCGVGVERPSTYGYACVRYSV</sequence>
<evidence type="ECO:0000256" key="8">
    <source>
        <dbReference type="ARBA" id="ARBA00022833"/>
    </source>
</evidence>
<feature type="domain" description="Zinc finger RING-H2-type" evidence="12">
    <location>
        <begin position="883"/>
        <end position="919"/>
    </location>
</feature>
<evidence type="ECO:0000259" key="12">
    <source>
        <dbReference type="Pfam" id="PF12678"/>
    </source>
</evidence>
<dbReference type="RefSeq" id="XP_040661243.1">
    <property type="nucleotide sequence ID" value="XM_040800360.1"/>
</dbReference>
<feature type="region of interest" description="Disordered" evidence="10">
    <location>
        <begin position="819"/>
        <end position="840"/>
    </location>
</feature>
<dbReference type="PANTHER" id="PTHR11210">
    <property type="entry name" value="RING BOX"/>
    <property type="match status" value="1"/>
</dbReference>
<evidence type="ECO:0000256" key="7">
    <source>
        <dbReference type="ARBA" id="ARBA00022786"/>
    </source>
</evidence>
<keyword evidence="5" id="KW-0479">Metal-binding</keyword>
<evidence type="ECO:0000256" key="3">
    <source>
        <dbReference type="ARBA" id="ARBA00004906"/>
    </source>
</evidence>
<dbReference type="Pfam" id="PF12678">
    <property type="entry name" value="zf-rbx1"/>
    <property type="match status" value="1"/>
</dbReference>
<keyword evidence="11" id="KW-0732">Signal</keyword>
<keyword evidence="8" id="KW-0862">Zinc</keyword>
<evidence type="ECO:0000256" key="11">
    <source>
        <dbReference type="SAM" id="SignalP"/>
    </source>
</evidence>
<evidence type="ECO:0000256" key="10">
    <source>
        <dbReference type="SAM" id="MobiDB-lite"/>
    </source>
</evidence>
<comment type="pathway">
    <text evidence="3">Protein modification; protein ubiquitination.</text>
</comment>
<evidence type="ECO:0000313" key="14">
    <source>
        <dbReference type="Proteomes" id="UP000076580"/>
    </source>
</evidence>
<evidence type="ECO:0000256" key="4">
    <source>
        <dbReference type="ARBA" id="ARBA00022490"/>
    </source>
</evidence>
<dbReference type="Gene3D" id="3.30.40.10">
    <property type="entry name" value="Zinc/RING finger domain, C3HC4 (zinc finger)"/>
    <property type="match status" value="1"/>
</dbReference>
<dbReference type="GO" id="GO:0008270">
    <property type="term" value="F:zinc ion binding"/>
    <property type="evidence" value="ECO:0007669"/>
    <property type="project" value="UniProtKB-KW"/>
</dbReference>
<comment type="subcellular location">
    <subcellularLocation>
        <location evidence="2">Cytoplasm</location>
    </subcellularLocation>
    <subcellularLocation>
        <location evidence="1">Nucleus</location>
    </subcellularLocation>
</comment>
<keyword evidence="4" id="KW-0963">Cytoplasm</keyword>
<proteinExistence type="predicted"/>
<dbReference type="EMBL" id="LAYC01000001">
    <property type="protein sequence ID" value="KYK61891.1"/>
    <property type="molecule type" value="Genomic_DNA"/>
</dbReference>
<dbReference type="InterPro" id="IPR051031">
    <property type="entry name" value="RING-box_E3_Ubiquitin_Ligase"/>
</dbReference>
<evidence type="ECO:0000256" key="1">
    <source>
        <dbReference type="ARBA" id="ARBA00004123"/>
    </source>
</evidence>
<dbReference type="InterPro" id="IPR024766">
    <property type="entry name" value="Znf_RING_H2"/>
</dbReference>
<evidence type="ECO:0000256" key="2">
    <source>
        <dbReference type="ARBA" id="ARBA00004496"/>
    </source>
</evidence>
<name>A0A151GXU3_DRECN</name>
<comment type="caution">
    <text evidence="13">The sequence shown here is derived from an EMBL/GenBank/DDBJ whole genome shotgun (WGS) entry which is preliminary data.</text>
</comment>
<dbReference type="FunFam" id="3.30.40.10:FF:000978">
    <property type="entry name" value="Ring-box 1, E3 ubiquitin protein ligase"/>
    <property type="match status" value="1"/>
</dbReference>
<keyword evidence="14" id="KW-1185">Reference proteome</keyword>
<dbReference type="Proteomes" id="UP000076580">
    <property type="component" value="Chromosome 01"/>
</dbReference>
<dbReference type="AlphaFoldDB" id="A0A151GXU3"/>
<evidence type="ECO:0000256" key="5">
    <source>
        <dbReference type="ARBA" id="ARBA00022723"/>
    </source>
</evidence>
<dbReference type="SUPFAM" id="SSF57850">
    <property type="entry name" value="RING/U-box"/>
    <property type="match status" value="1"/>
</dbReference>
<feature type="compositionally biased region" description="Low complexity" evidence="10">
    <location>
        <begin position="307"/>
        <end position="319"/>
    </location>
</feature>
<accession>A0A151GXU3</accession>
<dbReference type="STRING" id="98403.A0A151GXU3"/>
<gene>
    <name evidence="13" type="ORF">DCS_03036</name>
</gene>
<keyword evidence="9" id="KW-0539">Nucleus</keyword>
<reference evidence="13 14" key="1">
    <citation type="journal article" date="2016" name="Sci. Rep.">
        <title>Insights into Adaptations to a Near-Obligate Nematode Endoparasitic Lifestyle from the Finished Genome of Drechmeria coniospora.</title>
        <authorList>
            <person name="Zhang L."/>
            <person name="Zhou Z."/>
            <person name="Guo Q."/>
            <person name="Fokkens L."/>
            <person name="Miskei M."/>
            <person name="Pocsi I."/>
            <person name="Zhang W."/>
            <person name="Chen M."/>
            <person name="Wang L."/>
            <person name="Sun Y."/>
            <person name="Donzelli B.G."/>
            <person name="Gibson D.M."/>
            <person name="Nelson D.R."/>
            <person name="Luo J.G."/>
            <person name="Rep M."/>
            <person name="Liu H."/>
            <person name="Yang S."/>
            <person name="Wang J."/>
            <person name="Krasnoff S.B."/>
            <person name="Xu Y."/>
            <person name="Molnar I."/>
            <person name="Lin M."/>
        </authorList>
    </citation>
    <scope>NUCLEOTIDE SEQUENCE [LARGE SCALE GENOMIC DNA]</scope>
    <source>
        <strain evidence="13 14">ARSEF 6962</strain>
    </source>
</reference>
<feature type="compositionally biased region" description="Polar residues" evidence="10">
    <location>
        <begin position="344"/>
        <end position="360"/>
    </location>
</feature>
<organism evidence="13 14">
    <name type="scientific">Drechmeria coniospora</name>
    <name type="common">Nematophagous fungus</name>
    <name type="synonym">Meria coniospora</name>
    <dbReference type="NCBI Taxonomy" id="98403"/>
    <lineage>
        <taxon>Eukaryota</taxon>
        <taxon>Fungi</taxon>
        <taxon>Dikarya</taxon>
        <taxon>Ascomycota</taxon>
        <taxon>Pezizomycotina</taxon>
        <taxon>Sordariomycetes</taxon>
        <taxon>Hypocreomycetidae</taxon>
        <taxon>Hypocreales</taxon>
        <taxon>Ophiocordycipitaceae</taxon>
        <taxon>Drechmeria</taxon>
    </lineage>
</organism>
<evidence type="ECO:0000256" key="9">
    <source>
        <dbReference type="ARBA" id="ARBA00023242"/>
    </source>
</evidence>
<keyword evidence="7" id="KW-0833">Ubl conjugation pathway</keyword>
<dbReference type="GeneID" id="63715679"/>
<feature type="chain" id="PRO_5007581119" description="Zinc finger RING-H2-type domain-containing protein" evidence="11">
    <location>
        <begin position="22"/>
        <end position="1027"/>
    </location>
</feature>
<evidence type="ECO:0000256" key="6">
    <source>
        <dbReference type="ARBA" id="ARBA00022771"/>
    </source>
</evidence>
<protein>
    <recommendedName>
        <fullName evidence="12">Zinc finger RING-H2-type domain-containing protein</fullName>
    </recommendedName>
</protein>
<keyword evidence="6" id="KW-0863">Zinc-finger</keyword>